<reference evidence="2 3" key="1">
    <citation type="journal article" date="2019" name="Nat. Med.">
        <title>A library of human gut bacterial isolates paired with longitudinal multiomics data enables mechanistic microbiome research.</title>
        <authorList>
            <person name="Poyet M."/>
            <person name="Groussin M."/>
            <person name="Gibbons S.M."/>
            <person name="Avila-Pacheco J."/>
            <person name="Jiang X."/>
            <person name="Kearney S.M."/>
            <person name="Perrotta A.R."/>
            <person name="Berdy B."/>
            <person name="Zhao S."/>
            <person name="Lieberman T.D."/>
            <person name="Swanson P.K."/>
            <person name="Smith M."/>
            <person name="Roesemann S."/>
            <person name="Alexander J.E."/>
            <person name="Rich S.A."/>
            <person name="Livny J."/>
            <person name="Vlamakis H."/>
            <person name="Clish C."/>
            <person name="Bullock K."/>
            <person name="Deik A."/>
            <person name="Scott J."/>
            <person name="Pierce K.A."/>
            <person name="Xavier R.J."/>
            <person name="Alm E.J."/>
        </authorList>
    </citation>
    <scope>NUCLEOTIDE SEQUENCE [LARGE SCALE GENOMIC DNA]</scope>
    <source>
        <strain evidence="2 3">BIOML-A9</strain>
    </source>
</reference>
<gene>
    <name evidence="2" type="ORF">GAS37_06700</name>
</gene>
<name>A0A7J5G7Y7_PHOVU</name>
<protein>
    <recommendedName>
        <fullName evidence="4">Helix-turn-helix domain-containing protein</fullName>
    </recommendedName>
</protein>
<evidence type="ECO:0008006" key="4">
    <source>
        <dbReference type="Google" id="ProtNLM"/>
    </source>
</evidence>
<feature type="region of interest" description="Disordered" evidence="1">
    <location>
        <begin position="205"/>
        <end position="227"/>
    </location>
</feature>
<evidence type="ECO:0000313" key="2">
    <source>
        <dbReference type="EMBL" id="KAB3863632.1"/>
    </source>
</evidence>
<dbReference type="EMBL" id="WCXA01000011">
    <property type="protein sequence ID" value="KAB3863632.1"/>
    <property type="molecule type" value="Genomic_DNA"/>
</dbReference>
<sequence>MDTKKQNIHYCTILSSEQWIFLLEGKSSVNRYKCLYRLMFEAVRTKTVYSIKGIKIALEVGQVATSDVELAEYLGCNRKTIGKLIDSFNRLGMLTTKTNNRTSVHTLHFLTGWYVNGVLLTNPHYVRPSATAKGQAGDIRTPATDTSFSFGGQCNDQRHEQEADSTKCDTFPLSSSLCSSETPDLPPPNFFYEEETDNPHIIDYGNRPFDNISTEKDGANDGETIPT</sequence>
<dbReference type="Proteomes" id="UP000470332">
    <property type="component" value="Unassembled WGS sequence"/>
</dbReference>
<comment type="caution">
    <text evidence="2">The sequence shown here is derived from an EMBL/GenBank/DDBJ whole genome shotgun (WGS) entry which is preliminary data.</text>
</comment>
<proteinExistence type="predicted"/>
<accession>A0A7J5G7Y7</accession>
<dbReference type="AlphaFoldDB" id="A0A7J5G7Y7"/>
<organism evidence="2 3">
    <name type="scientific">Phocaeicola vulgatus</name>
    <name type="common">Bacteroides vulgatus</name>
    <dbReference type="NCBI Taxonomy" id="821"/>
    <lineage>
        <taxon>Bacteria</taxon>
        <taxon>Pseudomonadati</taxon>
        <taxon>Bacteroidota</taxon>
        <taxon>Bacteroidia</taxon>
        <taxon>Bacteroidales</taxon>
        <taxon>Bacteroidaceae</taxon>
        <taxon>Phocaeicola</taxon>
    </lineage>
</organism>
<evidence type="ECO:0000313" key="3">
    <source>
        <dbReference type="Proteomes" id="UP000470332"/>
    </source>
</evidence>
<evidence type="ECO:0000256" key="1">
    <source>
        <dbReference type="SAM" id="MobiDB-lite"/>
    </source>
</evidence>